<gene>
    <name evidence="15" type="ORF">BABINDRAFT_161871</name>
</gene>
<dbReference type="PANTHER" id="PTHR28004">
    <property type="entry name" value="ZGC:162816-RELATED"/>
    <property type="match status" value="1"/>
</dbReference>
<evidence type="ECO:0000313" key="15">
    <source>
        <dbReference type="EMBL" id="ODQ79475.1"/>
    </source>
</evidence>
<dbReference type="InterPro" id="IPR026956">
    <property type="entry name" value="D-ser_dehydrat-like_dom"/>
</dbReference>
<evidence type="ECO:0000256" key="13">
    <source>
        <dbReference type="ARBA" id="ARBA00075219"/>
    </source>
</evidence>
<dbReference type="STRING" id="984486.A0A1E3QP66"/>
<evidence type="ECO:0000256" key="12">
    <source>
        <dbReference type="ARBA" id="ARBA00069616"/>
    </source>
</evidence>
<accession>A0A1E3QP66</accession>
<dbReference type="Gene3D" id="2.40.37.20">
    <property type="entry name" value="D-serine dehydratase-like domain"/>
    <property type="match status" value="1"/>
</dbReference>
<dbReference type="Pfam" id="PF14031">
    <property type="entry name" value="D-ser_dehydrat"/>
    <property type="match status" value="1"/>
</dbReference>
<evidence type="ECO:0000256" key="2">
    <source>
        <dbReference type="ARBA" id="ARBA00001947"/>
    </source>
</evidence>
<dbReference type="AlphaFoldDB" id="A0A1E3QP66"/>
<dbReference type="GeneID" id="30146904"/>
<dbReference type="Gene3D" id="3.20.20.10">
    <property type="entry name" value="Alanine racemase"/>
    <property type="match status" value="1"/>
</dbReference>
<proteinExistence type="inferred from homology"/>
<evidence type="ECO:0000256" key="10">
    <source>
        <dbReference type="ARBA" id="ARBA00055764"/>
    </source>
</evidence>
<evidence type="ECO:0000256" key="5">
    <source>
        <dbReference type="ARBA" id="ARBA00022723"/>
    </source>
</evidence>
<dbReference type="GO" id="GO:0046872">
    <property type="term" value="F:metal ion binding"/>
    <property type="evidence" value="ECO:0007669"/>
    <property type="project" value="UniProtKB-KW"/>
</dbReference>
<comment type="cofactor">
    <cofactor evidence="2">
        <name>Zn(2+)</name>
        <dbReference type="ChEBI" id="CHEBI:29105"/>
    </cofactor>
</comment>
<evidence type="ECO:0000259" key="14">
    <source>
        <dbReference type="SMART" id="SM01119"/>
    </source>
</evidence>
<dbReference type="GO" id="GO:0036088">
    <property type="term" value="P:D-serine catabolic process"/>
    <property type="evidence" value="ECO:0007669"/>
    <property type="project" value="TreeGrafter"/>
</dbReference>
<dbReference type="InterPro" id="IPR029066">
    <property type="entry name" value="PLP-binding_barrel"/>
</dbReference>
<name>A0A1E3QP66_9ASCO</name>
<keyword evidence="4" id="KW-0216">Detoxification</keyword>
<dbReference type="Pfam" id="PF01168">
    <property type="entry name" value="Ala_racemase_N"/>
    <property type="match status" value="1"/>
</dbReference>
<dbReference type="PANTHER" id="PTHR28004:SF2">
    <property type="entry name" value="D-SERINE DEHYDRATASE"/>
    <property type="match status" value="1"/>
</dbReference>
<evidence type="ECO:0000256" key="1">
    <source>
        <dbReference type="ARBA" id="ARBA00001933"/>
    </source>
</evidence>
<keyword evidence="7" id="KW-0663">Pyridoxal phosphate</keyword>
<dbReference type="GO" id="GO:0009636">
    <property type="term" value="P:response to toxic substance"/>
    <property type="evidence" value="ECO:0007669"/>
    <property type="project" value="UniProtKB-KW"/>
</dbReference>
<evidence type="ECO:0000256" key="11">
    <source>
        <dbReference type="ARBA" id="ARBA00066349"/>
    </source>
</evidence>
<protein>
    <recommendedName>
        <fullName evidence="12">D-serine dehydratase</fullName>
        <ecNumber evidence="11">4.3.1.18</ecNumber>
    </recommendedName>
    <alternativeName>
        <fullName evidence="13">D-serine deaminase</fullName>
    </alternativeName>
</protein>
<sequence length="457" mass="50607">MSFINPLVSNPIPNIKAELLAHFKGKHVSCLPTPSFVINKSVVERNSQRMLSLVVQLQARLTAKIQFRGHVKTHKTWEILKYQLGYDASPHFDNILISTLNEGWKIIQEQNKSEKKYVRSMVYGLPNVTFDTLHQLTAMRKHIEEIILLVDHLDHLRVVKAFCEAHSSLHWPVFIKIDMGTHRAGIELAGGNLAPLVEYISANSELSLYGFYAHAGHSYSSKTLEQAENYLYDEIKAVTDATKQIGGSFDISKLVLSVGATPTLHALSRCFQGANNHKLAALINNDLLGVLELHAGNYCCLDLQQVSTGCTDLENLSGYVLSTVISQYPGRQGGELLINAGSLALSKETSSMFPGFGKIDYLSAQHGNADTLAVVSNQTGGDGTGDYGEWYVNRVSQEHGILKPLAETATMIPIGTKVKVLPQHFCITSSSYNVYYIIDDESEEKIVDVWVPWRGFS</sequence>
<comment type="catalytic activity">
    <reaction evidence="9">
        <text>D-serine = pyruvate + NH4(+)</text>
        <dbReference type="Rhea" id="RHEA:13977"/>
        <dbReference type="ChEBI" id="CHEBI:15361"/>
        <dbReference type="ChEBI" id="CHEBI:28938"/>
        <dbReference type="ChEBI" id="CHEBI:35247"/>
        <dbReference type="EC" id="4.3.1.18"/>
    </reaction>
    <physiologicalReaction direction="left-to-right" evidence="9">
        <dbReference type="Rhea" id="RHEA:13978"/>
    </physiologicalReaction>
</comment>
<dbReference type="InterPro" id="IPR001608">
    <property type="entry name" value="Ala_racemase_N"/>
</dbReference>
<organism evidence="15 16">
    <name type="scientific">Babjeviella inositovora NRRL Y-12698</name>
    <dbReference type="NCBI Taxonomy" id="984486"/>
    <lineage>
        <taxon>Eukaryota</taxon>
        <taxon>Fungi</taxon>
        <taxon>Dikarya</taxon>
        <taxon>Ascomycota</taxon>
        <taxon>Saccharomycotina</taxon>
        <taxon>Pichiomycetes</taxon>
        <taxon>Serinales incertae sedis</taxon>
        <taxon>Babjeviella</taxon>
    </lineage>
</organism>
<keyword evidence="6" id="KW-0862">Zinc</keyword>
<comment type="function">
    <text evidence="10">Catalyzes the conversion of D-serine to pyruvate and ammonia. May play a role in D-serine detoxification.</text>
</comment>
<evidence type="ECO:0000313" key="16">
    <source>
        <dbReference type="Proteomes" id="UP000094336"/>
    </source>
</evidence>
<keyword evidence="16" id="KW-1185">Reference proteome</keyword>
<feature type="domain" description="D-serine dehydratase-like" evidence="14">
    <location>
        <begin position="317"/>
        <end position="439"/>
    </location>
</feature>
<dbReference type="GO" id="GO:0008721">
    <property type="term" value="F:D-serine ammonia-lyase activity"/>
    <property type="evidence" value="ECO:0007669"/>
    <property type="project" value="UniProtKB-EC"/>
</dbReference>
<comment type="cofactor">
    <cofactor evidence="1">
        <name>pyridoxal 5'-phosphate</name>
        <dbReference type="ChEBI" id="CHEBI:597326"/>
    </cofactor>
</comment>
<dbReference type="SMART" id="SM01119">
    <property type="entry name" value="D-ser_dehydrat"/>
    <property type="match status" value="1"/>
</dbReference>
<dbReference type="SUPFAM" id="SSF51419">
    <property type="entry name" value="PLP-binding barrel"/>
    <property type="match status" value="1"/>
</dbReference>
<evidence type="ECO:0000256" key="8">
    <source>
        <dbReference type="ARBA" id="ARBA00023239"/>
    </source>
</evidence>
<evidence type="ECO:0000256" key="9">
    <source>
        <dbReference type="ARBA" id="ARBA00051198"/>
    </source>
</evidence>
<keyword evidence="5" id="KW-0479">Metal-binding</keyword>
<dbReference type="InterPro" id="IPR051466">
    <property type="entry name" value="D-amino_acid_metab_enzyme"/>
</dbReference>
<evidence type="ECO:0000256" key="6">
    <source>
        <dbReference type="ARBA" id="ARBA00022833"/>
    </source>
</evidence>
<keyword evidence="8" id="KW-0456">Lyase</keyword>
<dbReference type="EC" id="4.3.1.18" evidence="11"/>
<evidence type="ECO:0000256" key="3">
    <source>
        <dbReference type="ARBA" id="ARBA00005323"/>
    </source>
</evidence>
<dbReference type="EMBL" id="KV454432">
    <property type="protein sequence ID" value="ODQ79475.1"/>
    <property type="molecule type" value="Genomic_DNA"/>
</dbReference>
<dbReference type="Proteomes" id="UP000094336">
    <property type="component" value="Unassembled WGS sequence"/>
</dbReference>
<reference evidence="16" key="1">
    <citation type="submission" date="2016-05" db="EMBL/GenBank/DDBJ databases">
        <title>Comparative genomics of biotechnologically important yeasts.</title>
        <authorList>
            <consortium name="DOE Joint Genome Institute"/>
            <person name="Riley R."/>
            <person name="Haridas S."/>
            <person name="Wolfe K.H."/>
            <person name="Lopes M.R."/>
            <person name="Hittinger C.T."/>
            <person name="Goker M."/>
            <person name="Salamov A."/>
            <person name="Wisecaver J."/>
            <person name="Long T.M."/>
            <person name="Aerts A.L."/>
            <person name="Barry K."/>
            <person name="Choi C."/>
            <person name="Clum A."/>
            <person name="Coughlan A.Y."/>
            <person name="Deshpande S."/>
            <person name="Douglass A.P."/>
            <person name="Hanson S.J."/>
            <person name="Klenk H.-P."/>
            <person name="Labutti K."/>
            <person name="Lapidus A."/>
            <person name="Lindquist E."/>
            <person name="Lipzen A."/>
            <person name="Meier-Kolthoff J.P."/>
            <person name="Ohm R.A."/>
            <person name="Otillar R.P."/>
            <person name="Pangilinan J."/>
            <person name="Peng Y."/>
            <person name="Rokas A."/>
            <person name="Rosa C.A."/>
            <person name="Scheuner C."/>
            <person name="Sibirny A.A."/>
            <person name="Slot J.C."/>
            <person name="Stielow J.B."/>
            <person name="Sun H."/>
            <person name="Kurtzman C.P."/>
            <person name="Blackwell M."/>
            <person name="Grigoriev I.V."/>
            <person name="Jeffries T.W."/>
        </authorList>
    </citation>
    <scope>NUCLEOTIDE SEQUENCE [LARGE SCALE GENOMIC DNA]</scope>
    <source>
        <strain evidence="16">NRRL Y-12698</strain>
    </source>
</reference>
<comment type="similarity">
    <text evidence="3">Belongs to the DSD1 family.</text>
</comment>
<dbReference type="RefSeq" id="XP_018984803.1">
    <property type="nucleotide sequence ID" value="XM_019129051.1"/>
</dbReference>
<dbReference type="InterPro" id="IPR042208">
    <property type="entry name" value="D-ser_dehydrat-like_sf"/>
</dbReference>
<dbReference type="FunFam" id="3.20.20.10:FF:000016">
    <property type="entry name" value="D-serine dehydratase"/>
    <property type="match status" value="1"/>
</dbReference>
<dbReference type="OrthoDB" id="20198at2759"/>
<evidence type="ECO:0000256" key="4">
    <source>
        <dbReference type="ARBA" id="ARBA00022575"/>
    </source>
</evidence>
<evidence type="ECO:0000256" key="7">
    <source>
        <dbReference type="ARBA" id="ARBA00022898"/>
    </source>
</evidence>